<dbReference type="Pfam" id="PF01261">
    <property type="entry name" value="AP_endonuc_2"/>
    <property type="match status" value="1"/>
</dbReference>
<evidence type="ECO:0000256" key="1">
    <source>
        <dbReference type="SAM" id="SignalP"/>
    </source>
</evidence>
<evidence type="ECO:0000259" key="2">
    <source>
        <dbReference type="Pfam" id="PF01261"/>
    </source>
</evidence>
<evidence type="ECO:0000313" key="4">
    <source>
        <dbReference type="Proteomes" id="UP000199024"/>
    </source>
</evidence>
<proteinExistence type="predicted"/>
<reference evidence="3 4" key="1">
    <citation type="submission" date="2016-10" db="EMBL/GenBank/DDBJ databases">
        <authorList>
            <person name="de Groot N.N."/>
        </authorList>
    </citation>
    <scope>NUCLEOTIDE SEQUENCE [LARGE SCALE GENOMIC DNA]</scope>
    <source>
        <strain evidence="3 4">DSM 21001</strain>
    </source>
</reference>
<name>A0A1I6MDP7_9BACT</name>
<evidence type="ECO:0000313" key="3">
    <source>
        <dbReference type="EMBL" id="SFS13717.1"/>
    </source>
</evidence>
<dbReference type="PANTHER" id="PTHR12110:SF41">
    <property type="entry name" value="INOSOSE DEHYDRATASE"/>
    <property type="match status" value="1"/>
</dbReference>
<feature type="domain" description="Xylose isomerase-like TIM barrel" evidence="2">
    <location>
        <begin position="66"/>
        <end position="283"/>
    </location>
</feature>
<sequence length="297" mass="32348">MHSLSRRGVLRSLASVGFSALAAHASNLTKVALPAESNAIRLAAQTNAFPIDPRNFDSFLAALGDLKSVGYAGFETGFINLRSQAKSTAEARTRIEAKGLVFTGVHIFLPEYDPQTSIAPQALYESVARLGAELGAQRLILSGSPAVTPDEIKRKADALNRAGQFAKSQGLILAYHNHWPEYKYDGREILQVYADTDPASVSFLLDAGHAYRTGFDIPRFVYEHAARLTGIHFRDFREGKQVPLGQGTFPLRQVASSLERAKWSGWVINEEEREDGTKSGLVVLQPAYTALKGAFGA</sequence>
<dbReference type="GO" id="GO:0016853">
    <property type="term" value="F:isomerase activity"/>
    <property type="evidence" value="ECO:0007669"/>
    <property type="project" value="UniProtKB-KW"/>
</dbReference>
<keyword evidence="3" id="KW-0413">Isomerase</keyword>
<organism evidence="3 4">
    <name type="scientific">Granulicella pectinivorans</name>
    <dbReference type="NCBI Taxonomy" id="474950"/>
    <lineage>
        <taxon>Bacteria</taxon>
        <taxon>Pseudomonadati</taxon>
        <taxon>Acidobacteriota</taxon>
        <taxon>Terriglobia</taxon>
        <taxon>Terriglobales</taxon>
        <taxon>Acidobacteriaceae</taxon>
        <taxon>Granulicella</taxon>
    </lineage>
</organism>
<dbReference type="Gene3D" id="3.20.20.150">
    <property type="entry name" value="Divalent-metal-dependent TIM barrel enzymes"/>
    <property type="match status" value="1"/>
</dbReference>
<dbReference type="STRING" id="474950.SAMN05421771_2378"/>
<dbReference type="PANTHER" id="PTHR12110">
    <property type="entry name" value="HYDROXYPYRUVATE ISOMERASE"/>
    <property type="match status" value="1"/>
</dbReference>
<keyword evidence="4" id="KW-1185">Reference proteome</keyword>
<dbReference type="InterPro" id="IPR050312">
    <property type="entry name" value="IolE/XylAMocC-like"/>
</dbReference>
<dbReference type="AlphaFoldDB" id="A0A1I6MDP7"/>
<dbReference type="InterPro" id="IPR013022">
    <property type="entry name" value="Xyl_isomerase-like_TIM-brl"/>
</dbReference>
<dbReference type="PROSITE" id="PS51318">
    <property type="entry name" value="TAT"/>
    <property type="match status" value="1"/>
</dbReference>
<feature type="signal peptide" evidence="1">
    <location>
        <begin position="1"/>
        <end position="25"/>
    </location>
</feature>
<gene>
    <name evidence="3" type="ORF">SAMN05421771_2378</name>
</gene>
<keyword evidence="1" id="KW-0732">Signal</keyword>
<feature type="chain" id="PRO_5011442351" evidence="1">
    <location>
        <begin position="26"/>
        <end position="297"/>
    </location>
</feature>
<dbReference type="InterPro" id="IPR006311">
    <property type="entry name" value="TAT_signal"/>
</dbReference>
<dbReference type="RefSeq" id="WP_175528991.1">
    <property type="nucleotide sequence ID" value="NZ_FOZL01000001.1"/>
</dbReference>
<dbReference type="InterPro" id="IPR036237">
    <property type="entry name" value="Xyl_isomerase-like_sf"/>
</dbReference>
<dbReference type="Proteomes" id="UP000199024">
    <property type="component" value="Unassembled WGS sequence"/>
</dbReference>
<dbReference type="EMBL" id="FOZL01000001">
    <property type="protein sequence ID" value="SFS13717.1"/>
    <property type="molecule type" value="Genomic_DNA"/>
</dbReference>
<dbReference type="SUPFAM" id="SSF51658">
    <property type="entry name" value="Xylose isomerase-like"/>
    <property type="match status" value="1"/>
</dbReference>
<accession>A0A1I6MDP7</accession>
<protein>
    <submittedName>
        <fullName evidence="3">Sugar phosphate isomerase/epimerase</fullName>
    </submittedName>
</protein>